<keyword evidence="2" id="KW-1185">Reference proteome</keyword>
<proteinExistence type="predicted"/>
<accession>A0ACB7TDU6</accession>
<dbReference type="Proteomes" id="UP000821845">
    <property type="component" value="Chromosome 1"/>
</dbReference>
<protein>
    <submittedName>
        <fullName evidence="1">Uncharacterized protein</fullName>
    </submittedName>
</protein>
<organism evidence="1 2">
    <name type="scientific">Hyalomma asiaticum</name>
    <name type="common">Tick</name>
    <dbReference type="NCBI Taxonomy" id="266040"/>
    <lineage>
        <taxon>Eukaryota</taxon>
        <taxon>Metazoa</taxon>
        <taxon>Ecdysozoa</taxon>
        <taxon>Arthropoda</taxon>
        <taxon>Chelicerata</taxon>
        <taxon>Arachnida</taxon>
        <taxon>Acari</taxon>
        <taxon>Parasitiformes</taxon>
        <taxon>Ixodida</taxon>
        <taxon>Ixodoidea</taxon>
        <taxon>Ixodidae</taxon>
        <taxon>Hyalomminae</taxon>
        <taxon>Hyalomma</taxon>
    </lineage>
</organism>
<gene>
    <name evidence="1" type="ORF">HPB50_007372</name>
</gene>
<evidence type="ECO:0000313" key="2">
    <source>
        <dbReference type="Proteomes" id="UP000821845"/>
    </source>
</evidence>
<dbReference type="EMBL" id="CM023481">
    <property type="protein sequence ID" value="KAH6945128.1"/>
    <property type="molecule type" value="Genomic_DNA"/>
</dbReference>
<reference evidence="1" key="1">
    <citation type="submission" date="2020-05" db="EMBL/GenBank/DDBJ databases">
        <title>Large-scale comparative analyses of tick genomes elucidate their genetic diversity and vector capacities.</title>
        <authorList>
            <person name="Jia N."/>
            <person name="Wang J."/>
            <person name="Shi W."/>
            <person name="Du L."/>
            <person name="Sun Y."/>
            <person name="Zhan W."/>
            <person name="Jiang J."/>
            <person name="Wang Q."/>
            <person name="Zhang B."/>
            <person name="Ji P."/>
            <person name="Sakyi L.B."/>
            <person name="Cui X."/>
            <person name="Yuan T."/>
            <person name="Jiang B."/>
            <person name="Yang W."/>
            <person name="Lam T.T.-Y."/>
            <person name="Chang Q."/>
            <person name="Ding S."/>
            <person name="Wang X."/>
            <person name="Zhu J."/>
            <person name="Ruan X."/>
            <person name="Zhao L."/>
            <person name="Wei J."/>
            <person name="Que T."/>
            <person name="Du C."/>
            <person name="Cheng J."/>
            <person name="Dai P."/>
            <person name="Han X."/>
            <person name="Huang E."/>
            <person name="Gao Y."/>
            <person name="Liu J."/>
            <person name="Shao H."/>
            <person name="Ye R."/>
            <person name="Li L."/>
            <person name="Wei W."/>
            <person name="Wang X."/>
            <person name="Wang C."/>
            <person name="Yang T."/>
            <person name="Huo Q."/>
            <person name="Li W."/>
            <person name="Guo W."/>
            <person name="Chen H."/>
            <person name="Zhou L."/>
            <person name="Ni X."/>
            <person name="Tian J."/>
            <person name="Zhou Y."/>
            <person name="Sheng Y."/>
            <person name="Liu T."/>
            <person name="Pan Y."/>
            <person name="Xia L."/>
            <person name="Li J."/>
            <person name="Zhao F."/>
            <person name="Cao W."/>
        </authorList>
    </citation>
    <scope>NUCLEOTIDE SEQUENCE</scope>
    <source>
        <strain evidence="1">Hyas-2018</strain>
    </source>
</reference>
<name>A0ACB7TDU6_HYAAI</name>
<evidence type="ECO:0000313" key="1">
    <source>
        <dbReference type="EMBL" id="KAH6945128.1"/>
    </source>
</evidence>
<sequence>MLAAVVVLLFCHAVVTESTCLDSDILYVRRLDAPKQTTSKSFQVFVNATDVVGVLKPFWKSTGFCPPEPHNDPEFFLGDDMQQNLIYIASVPGYGTTQVRMHWLLDLVNASASSEMGGSTAFNFTLLDTLLDRLRALGLKPGLELMGNPFPRPLDFETPADLDLWKELVAALARHYLERYDEDYVTQWNFESWNEPDHKQYGSNFTEQGLCNYYDACSEGLNDASPQLRLGGPAENLAPSHRSPLAWALLDHCERGARLDFISIHEKGNASTADIVEAEMAALSSIRERCPGLSTKPCINNEADPIKNWAEPYSWRGDATYAAMLAQLVKSHLAETGTCEWLSSDNSFLSYPPQPFSQRTQLARFRMNLTEPYVLFVRKPVYAVQALLGKLASHVVTASVRTQQHDDQGSEQGPQLGVIATASGSHSLSALLYYSNESTWDPGVEAKVSVRAQLRWSTVASGALEVGRQPQYFTCLERLYLCISVENKVA</sequence>
<comment type="caution">
    <text evidence="1">The sequence shown here is derived from an EMBL/GenBank/DDBJ whole genome shotgun (WGS) entry which is preliminary data.</text>
</comment>